<dbReference type="VEuPathDB" id="TriTrypDB:ADEAN_000833500"/>
<reference evidence="3 4" key="1">
    <citation type="submission" date="2020-08" db="EMBL/GenBank/DDBJ databases">
        <authorList>
            <person name="Newling K."/>
            <person name="Davey J."/>
            <person name="Forrester S."/>
        </authorList>
    </citation>
    <scope>NUCLEOTIDE SEQUENCE [LARGE SCALE GENOMIC DNA]</scope>
    <source>
        <strain evidence="4">Crithidia deanei Carvalho (ATCC PRA-265)</strain>
    </source>
</reference>
<proteinExistence type="inferred from homology"/>
<dbReference type="GO" id="GO:0016491">
    <property type="term" value="F:oxidoreductase activity"/>
    <property type="evidence" value="ECO:0007669"/>
    <property type="project" value="UniProtKB-KW"/>
</dbReference>
<dbReference type="Pfam" id="PF00106">
    <property type="entry name" value="adh_short"/>
    <property type="match status" value="1"/>
</dbReference>
<accession>A0A7G2CRK7</accession>
<evidence type="ECO:0000256" key="2">
    <source>
        <dbReference type="ARBA" id="ARBA00023002"/>
    </source>
</evidence>
<comment type="similarity">
    <text evidence="1">Belongs to the short-chain dehydrogenases/reductases (SDR) family.</text>
</comment>
<evidence type="ECO:0000313" key="4">
    <source>
        <dbReference type="Proteomes" id="UP000515908"/>
    </source>
</evidence>
<dbReference type="InterPro" id="IPR002347">
    <property type="entry name" value="SDR_fam"/>
</dbReference>
<keyword evidence="4" id="KW-1185">Reference proteome</keyword>
<dbReference type="InterPro" id="IPR036291">
    <property type="entry name" value="NAD(P)-bd_dom_sf"/>
</dbReference>
<gene>
    <name evidence="3" type="ORF">ADEAN_000833500</name>
</gene>
<dbReference type="Proteomes" id="UP000515908">
    <property type="component" value="Chromosome 18"/>
</dbReference>
<dbReference type="PIRSF" id="PIRSF000126">
    <property type="entry name" value="11-beta-HSD1"/>
    <property type="match status" value="1"/>
</dbReference>
<dbReference type="CDD" id="cd05356">
    <property type="entry name" value="17beta-HSD1_like_SDR_c"/>
    <property type="match status" value="1"/>
</dbReference>
<protein>
    <submittedName>
        <fullName evidence="3">Short chain dehydrogenase/Enoyl-(Acyl carrier protein) reductase, putative</fullName>
    </submittedName>
</protein>
<organism evidence="3 4">
    <name type="scientific">Angomonas deanei</name>
    <dbReference type="NCBI Taxonomy" id="59799"/>
    <lineage>
        <taxon>Eukaryota</taxon>
        <taxon>Discoba</taxon>
        <taxon>Euglenozoa</taxon>
        <taxon>Kinetoplastea</taxon>
        <taxon>Metakinetoplastina</taxon>
        <taxon>Trypanosomatida</taxon>
        <taxon>Trypanosomatidae</taxon>
        <taxon>Strigomonadinae</taxon>
        <taxon>Angomonas</taxon>
    </lineage>
</organism>
<dbReference type="AlphaFoldDB" id="A0A7G2CRK7"/>
<sequence length="309" mass="34064">MSCCCLLSGLGAISALMIVIKLLAFIKVNYLTSCNMKKRYGKAGDWAVVTGASEGIGHAMSLDLARRGFNVCVIARTQSKLDAVVEELKAIGVEGKSISFDFSTATPGDYTKLFQQLDAIQIAVLVNNVGVNYDYTNYFDEVDLETDLKILKVNTEATVRMTKYVVPKMKEKRAGAILMLGSFSARTPTAMLATYAGTKAFNLSFGEGLHYELKQFGIDVLAVSPNMVVSRMTQGKSTRKPRESFLMVNAERMAHQTLDKLGSVPSTAGHRNHVVIECLTSLIPVDFRSNKILQMHKSVKRRAEKKRDM</sequence>
<dbReference type="InterPro" id="IPR051019">
    <property type="entry name" value="VLCFA-Steroid_DH"/>
</dbReference>
<name>A0A7G2CRK7_9TRYP</name>
<dbReference type="Gene3D" id="3.40.50.720">
    <property type="entry name" value="NAD(P)-binding Rossmann-like Domain"/>
    <property type="match status" value="1"/>
</dbReference>
<dbReference type="EMBL" id="LR877162">
    <property type="protein sequence ID" value="CAD2220812.1"/>
    <property type="molecule type" value="Genomic_DNA"/>
</dbReference>
<evidence type="ECO:0000256" key="1">
    <source>
        <dbReference type="ARBA" id="ARBA00006484"/>
    </source>
</evidence>
<dbReference type="PRINTS" id="PR00081">
    <property type="entry name" value="GDHRDH"/>
</dbReference>
<keyword evidence="2" id="KW-0560">Oxidoreductase</keyword>
<dbReference type="SUPFAM" id="SSF51735">
    <property type="entry name" value="NAD(P)-binding Rossmann-fold domains"/>
    <property type="match status" value="1"/>
</dbReference>
<dbReference type="PANTHER" id="PTHR43899:SF13">
    <property type="entry name" value="RH59310P"/>
    <property type="match status" value="1"/>
</dbReference>
<evidence type="ECO:0000313" key="3">
    <source>
        <dbReference type="EMBL" id="CAD2220812.1"/>
    </source>
</evidence>
<dbReference type="PANTHER" id="PTHR43899">
    <property type="entry name" value="RH59310P"/>
    <property type="match status" value="1"/>
</dbReference>